<feature type="region of interest" description="Disordered" evidence="6">
    <location>
        <begin position="176"/>
        <end position="539"/>
    </location>
</feature>
<feature type="compositionally biased region" description="Basic and acidic residues" evidence="6">
    <location>
        <begin position="358"/>
        <end position="386"/>
    </location>
</feature>
<keyword evidence="4" id="KW-0175">Coiled coil</keyword>
<dbReference type="InterPro" id="IPR008604">
    <property type="entry name" value="MAP7_fam"/>
</dbReference>
<keyword evidence="3" id="KW-0963">Cytoplasm</keyword>
<dbReference type="GO" id="GO:0015630">
    <property type="term" value="C:microtubule cytoskeleton"/>
    <property type="evidence" value="ECO:0007669"/>
    <property type="project" value="InterPro"/>
</dbReference>
<feature type="compositionally biased region" description="Polar residues" evidence="6">
    <location>
        <begin position="228"/>
        <end position="238"/>
    </location>
</feature>
<keyword evidence="5" id="KW-0206">Cytoskeleton</keyword>
<reference evidence="7 8" key="1">
    <citation type="journal article" date="2019" name="Sci. Data">
        <title>Hybrid genome assembly and annotation of Danionella translucida.</title>
        <authorList>
            <person name="Kadobianskyi M."/>
            <person name="Schulze L."/>
            <person name="Schuelke M."/>
            <person name="Judkewitz B."/>
        </authorList>
    </citation>
    <scope>NUCLEOTIDE SEQUENCE [LARGE SCALE GENOMIC DNA]</scope>
    <source>
        <strain evidence="7 8">Bolton</strain>
    </source>
</reference>
<dbReference type="STRING" id="623744.A0A553NWV2"/>
<evidence type="ECO:0000313" key="7">
    <source>
        <dbReference type="EMBL" id="TRY69913.1"/>
    </source>
</evidence>
<evidence type="ECO:0000256" key="1">
    <source>
        <dbReference type="ARBA" id="ARBA00004245"/>
    </source>
</evidence>
<evidence type="ECO:0000256" key="5">
    <source>
        <dbReference type="ARBA" id="ARBA00023212"/>
    </source>
</evidence>
<dbReference type="InterPro" id="IPR051483">
    <property type="entry name" value="MAP7_domain-containing"/>
</dbReference>
<dbReference type="Pfam" id="PF05672">
    <property type="entry name" value="MAP7"/>
    <property type="match status" value="1"/>
</dbReference>
<feature type="compositionally biased region" description="Low complexity" evidence="6">
    <location>
        <begin position="582"/>
        <end position="595"/>
    </location>
</feature>
<feature type="compositionally biased region" description="Polar residues" evidence="6">
    <location>
        <begin position="398"/>
        <end position="409"/>
    </location>
</feature>
<accession>A0A553NWV2</accession>
<sequence>MATVVENLTDGDTKKDRTRLAKERRQEKDKSQAVREQALLEKQQRAQQQYQRSLMERGRRLEEQRQREALRRSAVEEKRRQRIDDEKTVTWEERENDTKRVTEGEQAREREGRQGPPRLALLQKGSDSSVRESLFFPVSERNEQERLELLMRRSLDRNLQVDQRPKRWTWCGPPGACDGDPKIAPPCSPASASLANDHAVHSPAGKSRNAVQGFLIPPESPDSLLNRHLSSSSATLPNITERGKSSSSPHRSPYRGSPSRAERKKVSASFCGPLDDSRGAATSPKTPQTERSIVQTLSDSTMKKLESPTTPTHSFSTRKNPSTPKRSKSCKSRIQSPASPGQFPPSPMRHRATTPSGEGRRWDADEKERKTSRTEKMPKSNSKEFGHNAGDMDGWTKCLQSCVSESPVTPTGKAGTTDAEEASRLLAERRRLAREQREQEEKQERLRAAELQRQQDEERERKEKEKAARQEEEQRQALEKAEEDRQQQERADEKRLSYHREPEERDYKEQRWKELQDDLERQREEAVQRVHREAERKRQERELLKVQEEQERFQRKKRIEEIMKRTRKPDGEKKEEAQMEVPSPISGPQSISPSPLETEVSKVISSPLKAAFESPIICLHPLEGKSCVSDDLSDGVQSMDVSENSHNRVSSVALGDILVLAGHVSHPKVSAAPGFGDCNKNLIRDCSSTAIDSSLFQSIRPTSDKLNI</sequence>
<keyword evidence="8" id="KW-1185">Reference proteome</keyword>
<proteinExistence type="inferred from homology"/>
<feature type="region of interest" description="Disordered" evidence="6">
    <location>
        <begin position="560"/>
        <end position="595"/>
    </location>
</feature>
<organism evidence="7 8">
    <name type="scientific">Danionella cerebrum</name>
    <dbReference type="NCBI Taxonomy" id="2873325"/>
    <lineage>
        <taxon>Eukaryota</taxon>
        <taxon>Metazoa</taxon>
        <taxon>Chordata</taxon>
        <taxon>Craniata</taxon>
        <taxon>Vertebrata</taxon>
        <taxon>Euteleostomi</taxon>
        <taxon>Actinopterygii</taxon>
        <taxon>Neopterygii</taxon>
        <taxon>Teleostei</taxon>
        <taxon>Ostariophysi</taxon>
        <taxon>Cypriniformes</taxon>
        <taxon>Danionidae</taxon>
        <taxon>Danioninae</taxon>
        <taxon>Danionella</taxon>
    </lineage>
</organism>
<protein>
    <recommendedName>
        <fullName evidence="9">MAP7 domain-containing protein 2</fullName>
    </recommendedName>
</protein>
<dbReference type="Proteomes" id="UP000316079">
    <property type="component" value="Unassembled WGS sequence"/>
</dbReference>
<comment type="caution">
    <text evidence="7">The sequence shown here is derived from an EMBL/GenBank/DDBJ whole genome shotgun (WGS) entry which is preliminary data.</text>
</comment>
<evidence type="ECO:0008006" key="9">
    <source>
        <dbReference type="Google" id="ProtNLM"/>
    </source>
</evidence>
<feature type="compositionally biased region" description="Polar residues" evidence="6">
    <location>
        <begin position="283"/>
        <end position="300"/>
    </location>
</feature>
<gene>
    <name evidence="7" type="ORF">DNTS_015367</name>
</gene>
<feature type="compositionally biased region" description="Basic and acidic residues" evidence="6">
    <location>
        <begin position="54"/>
        <end position="113"/>
    </location>
</feature>
<feature type="region of interest" description="Disordered" evidence="6">
    <location>
        <begin position="1"/>
        <end position="128"/>
    </location>
</feature>
<evidence type="ECO:0000256" key="6">
    <source>
        <dbReference type="SAM" id="MobiDB-lite"/>
    </source>
</evidence>
<name>A0A553NWV2_9TELE</name>
<evidence type="ECO:0000256" key="3">
    <source>
        <dbReference type="ARBA" id="ARBA00022490"/>
    </source>
</evidence>
<evidence type="ECO:0000256" key="4">
    <source>
        <dbReference type="ARBA" id="ARBA00023054"/>
    </source>
</evidence>
<dbReference type="GO" id="GO:0000226">
    <property type="term" value="P:microtubule cytoskeleton organization"/>
    <property type="evidence" value="ECO:0007669"/>
    <property type="project" value="InterPro"/>
</dbReference>
<evidence type="ECO:0000313" key="8">
    <source>
        <dbReference type="Proteomes" id="UP000316079"/>
    </source>
</evidence>
<comment type="subcellular location">
    <subcellularLocation>
        <location evidence="1">Cytoplasm</location>
        <location evidence="1">Cytoskeleton</location>
    </subcellularLocation>
</comment>
<dbReference type="PANTHER" id="PTHR15073:SF3">
    <property type="entry name" value="MAP7 DOMAIN-CONTAINING PROTEIN 2"/>
    <property type="match status" value="1"/>
</dbReference>
<dbReference type="EMBL" id="SRMA01026774">
    <property type="protein sequence ID" value="TRY69913.1"/>
    <property type="molecule type" value="Genomic_DNA"/>
</dbReference>
<feature type="compositionally biased region" description="Basic and acidic residues" evidence="6">
    <location>
        <begin position="560"/>
        <end position="577"/>
    </location>
</feature>
<dbReference type="PANTHER" id="PTHR15073">
    <property type="entry name" value="MICROTUBULE-ASSOCIATED PROTEIN"/>
    <property type="match status" value="1"/>
</dbReference>
<dbReference type="AlphaFoldDB" id="A0A553NWV2"/>
<dbReference type="OrthoDB" id="8897990at2759"/>
<feature type="compositionally biased region" description="Basic and acidic residues" evidence="6">
    <location>
        <begin position="11"/>
        <end position="44"/>
    </location>
</feature>
<feature type="compositionally biased region" description="Polar residues" evidence="6">
    <location>
        <begin position="307"/>
        <end position="324"/>
    </location>
</feature>
<comment type="similarity">
    <text evidence="2">Belongs to the MAP7 family.</text>
</comment>
<feature type="compositionally biased region" description="Basic and acidic residues" evidence="6">
    <location>
        <begin position="421"/>
        <end position="539"/>
    </location>
</feature>
<evidence type="ECO:0000256" key="2">
    <source>
        <dbReference type="ARBA" id="ARBA00007525"/>
    </source>
</evidence>